<proteinExistence type="predicted"/>
<evidence type="ECO:0000313" key="1">
    <source>
        <dbReference type="EMBL" id="GIY16016.1"/>
    </source>
</evidence>
<dbReference type="Proteomes" id="UP001054837">
    <property type="component" value="Unassembled WGS sequence"/>
</dbReference>
<keyword evidence="2" id="KW-1185">Reference proteome</keyword>
<comment type="caution">
    <text evidence="1">The sequence shown here is derived from an EMBL/GenBank/DDBJ whole genome shotgun (WGS) entry which is preliminary data.</text>
</comment>
<name>A0AAV4R6Q7_9ARAC</name>
<dbReference type="EMBL" id="BPLQ01005622">
    <property type="protein sequence ID" value="GIY16016.1"/>
    <property type="molecule type" value="Genomic_DNA"/>
</dbReference>
<dbReference type="AlphaFoldDB" id="A0AAV4R6Q7"/>
<accession>A0AAV4R6Q7</accession>
<gene>
    <name evidence="1" type="ORF">CDAR_250091</name>
</gene>
<protein>
    <submittedName>
        <fullName evidence="1">Uncharacterized protein</fullName>
    </submittedName>
</protein>
<evidence type="ECO:0000313" key="2">
    <source>
        <dbReference type="Proteomes" id="UP001054837"/>
    </source>
</evidence>
<sequence length="89" mass="10164">MQFTYEEGFPNIPRKLIPTFIAKSNGSQTLLKKRKNSYTKNFPLQNRQDPSRQARTIAALNAYGNNFGSYGIPGGVIFLPDIYFHPCHR</sequence>
<organism evidence="1 2">
    <name type="scientific">Caerostris darwini</name>
    <dbReference type="NCBI Taxonomy" id="1538125"/>
    <lineage>
        <taxon>Eukaryota</taxon>
        <taxon>Metazoa</taxon>
        <taxon>Ecdysozoa</taxon>
        <taxon>Arthropoda</taxon>
        <taxon>Chelicerata</taxon>
        <taxon>Arachnida</taxon>
        <taxon>Araneae</taxon>
        <taxon>Araneomorphae</taxon>
        <taxon>Entelegynae</taxon>
        <taxon>Araneoidea</taxon>
        <taxon>Araneidae</taxon>
        <taxon>Caerostris</taxon>
    </lineage>
</organism>
<reference evidence="1 2" key="1">
    <citation type="submission" date="2021-06" db="EMBL/GenBank/DDBJ databases">
        <title>Caerostris darwini draft genome.</title>
        <authorList>
            <person name="Kono N."/>
            <person name="Arakawa K."/>
        </authorList>
    </citation>
    <scope>NUCLEOTIDE SEQUENCE [LARGE SCALE GENOMIC DNA]</scope>
</reference>